<protein>
    <submittedName>
        <fullName evidence="2">COA4 factor</fullName>
    </submittedName>
</protein>
<evidence type="ECO:0000313" key="3">
    <source>
        <dbReference type="Proteomes" id="UP000574528"/>
    </source>
</evidence>
<reference evidence="2 3" key="1">
    <citation type="submission" date="2019-09" db="EMBL/GenBank/DDBJ databases">
        <title>Bird 10,000 Genomes (B10K) Project - Family phase.</title>
        <authorList>
            <person name="Zhang G."/>
        </authorList>
    </citation>
    <scope>NUCLEOTIDE SEQUENCE [LARGE SCALE GENOMIC DNA]</scope>
    <source>
        <strain evidence="2">B10K-DU-001-24</strain>
        <tissue evidence="2">Muscle</tissue>
    </source>
</reference>
<dbReference type="Proteomes" id="UP000574528">
    <property type="component" value="Unassembled WGS sequence"/>
</dbReference>
<dbReference type="PANTHER" id="PTHR13639:SF2">
    <property type="entry name" value="CYTOCHROME C OXIDASE ASSEMBLY FACTOR 4 HOMOLOG, MITOCHONDRIAL"/>
    <property type="match status" value="1"/>
</dbReference>
<evidence type="ECO:0000313" key="2">
    <source>
        <dbReference type="EMBL" id="NXG45669.1"/>
    </source>
</evidence>
<evidence type="ECO:0000256" key="1">
    <source>
        <dbReference type="SAM" id="MobiDB-lite"/>
    </source>
</evidence>
<dbReference type="OrthoDB" id="5586401at2759"/>
<organism evidence="2 3">
    <name type="scientific">Psilopogon haemacephalus</name>
    <name type="common">coppersmith barbet</name>
    <dbReference type="NCBI Taxonomy" id="2585815"/>
    <lineage>
        <taxon>Eukaryota</taxon>
        <taxon>Metazoa</taxon>
        <taxon>Chordata</taxon>
        <taxon>Craniata</taxon>
        <taxon>Vertebrata</taxon>
        <taxon>Euteleostomi</taxon>
        <taxon>Archelosauria</taxon>
        <taxon>Archosauria</taxon>
        <taxon>Dinosauria</taxon>
        <taxon>Saurischia</taxon>
        <taxon>Theropoda</taxon>
        <taxon>Coelurosauria</taxon>
        <taxon>Aves</taxon>
        <taxon>Neognathae</taxon>
        <taxon>Neoaves</taxon>
        <taxon>Telluraves</taxon>
        <taxon>Coraciimorphae</taxon>
        <taxon>Piciformes</taxon>
        <taxon>Megalaimidae</taxon>
        <taxon>Psilopogon</taxon>
    </lineage>
</organism>
<name>A0A7K9C0Z3_9PICI</name>
<feature type="compositionally biased region" description="Basic residues" evidence="1">
    <location>
        <begin position="1"/>
        <end position="11"/>
    </location>
</feature>
<dbReference type="GO" id="GO:0033617">
    <property type="term" value="P:mitochondrial respiratory chain complex IV assembly"/>
    <property type="evidence" value="ECO:0007669"/>
    <property type="project" value="InterPro"/>
</dbReference>
<dbReference type="GO" id="GO:0005758">
    <property type="term" value="C:mitochondrial intermembrane space"/>
    <property type="evidence" value="ECO:0007669"/>
    <property type="project" value="InterPro"/>
</dbReference>
<accession>A0A7K9C0Z3</accession>
<feature type="non-terminal residue" evidence="2">
    <location>
        <position position="1"/>
    </location>
</feature>
<feature type="compositionally biased region" description="Acidic residues" evidence="1">
    <location>
        <begin position="15"/>
        <end position="26"/>
    </location>
</feature>
<sequence length="74" mass="8525">MARPGHGRSRSSLKEEDEDEEGEDPVDALISRTGCMEQHRALQECMAQGQDWRRCQPQVRAFGQCMAQRRQRPP</sequence>
<dbReference type="InterPro" id="IPR039870">
    <property type="entry name" value="Coa4-like"/>
</dbReference>
<keyword evidence="3" id="KW-1185">Reference proteome</keyword>
<gene>
    <name evidence="2" type="primary">Coa4</name>
    <name evidence="2" type="ORF">PSIHAE_R02758</name>
</gene>
<feature type="region of interest" description="Disordered" evidence="1">
    <location>
        <begin position="1"/>
        <end position="30"/>
    </location>
</feature>
<dbReference type="PANTHER" id="PTHR13639">
    <property type="entry name" value="CYTOCHROME C OXIDASE ASSEMBLY FACTOR 4 HOMOLOG, MITOCHONDRIAL"/>
    <property type="match status" value="1"/>
</dbReference>
<feature type="non-terminal residue" evidence="2">
    <location>
        <position position="74"/>
    </location>
</feature>
<dbReference type="AlphaFoldDB" id="A0A7K9C0Z3"/>
<dbReference type="PROSITE" id="PS51808">
    <property type="entry name" value="CHCH"/>
    <property type="match status" value="1"/>
</dbReference>
<proteinExistence type="predicted"/>
<comment type="caution">
    <text evidence="2">The sequence shown here is derived from an EMBL/GenBank/DDBJ whole genome shotgun (WGS) entry which is preliminary data.</text>
</comment>
<dbReference type="EMBL" id="VWZI01009212">
    <property type="protein sequence ID" value="NXG45669.1"/>
    <property type="molecule type" value="Genomic_DNA"/>
</dbReference>